<name>A0ACB7ZN79_9ERIC</name>
<evidence type="ECO:0000313" key="2">
    <source>
        <dbReference type="Proteomes" id="UP000828048"/>
    </source>
</evidence>
<gene>
    <name evidence="1" type="ORF">Vadar_034349</name>
</gene>
<dbReference type="Proteomes" id="UP000828048">
    <property type="component" value="Chromosome 9"/>
</dbReference>
<dbReference type="EMBL" id="CM037159">
    <property type="protein sequence ID" value="KAH7867512.1"/>
    <property type="molecule type" value="Genomic_DNA"/>
</dbReference>
<keyword evidence="2" id="KW-1185">Reference proteome</keyword>
<sequence>MKNNGYASPSSSPPTPPSPLPVSVGPNHQRYFFSSSPSPSPPFSPPPSSHTSAENIPLLLTHDDDNSITRLAASAFSLDRPPPDHSDSKSSCLKDLLEWLVLRCCNCCSQSPRQIPSNSIST</sequence>
<organism evidence="1 2">
    <name type="scientific">Vaccinium darrowii</name>
    <dbReference type="NCBI Taxonomy" id="229202"/>
    <lineage>
        <taxon>Eukaryota</taxon>
        <taxon>Viridiplantae</taxon>
        <taxon>Streptophyta</taxon>
        <taxon>Embryophyta</taxon>
        <taxon>Tracheophyta</taxon>
        <taxon>Spermatophyta</taxon>
        <taxon>Magnoliopsida</taxon>
        <taxon>eudicotyledons</taxon>
        <taxon>Gunneridae</taxon>
        <taxon>Pentapetalae</taxon>
        <taxon>asterids</taxon>
        <taxon>Ericales</taxon>
        <taxon>Ericaceae</taxon>
        <taxon>Vaccinioideae</taxon>
        <taxon>Vaccinieae</taxon>
        <taxon>Vaccinium</taxon>
    </lineage>
</organism>
<evidence type="ECO:0000313" key="1">
    <source>
        <dbReference type="EMBL" id="KAH7867512.1"/>
    </source>
</evidence>
<accession>A0ACB7ZN79</accession>
<proteinExistence type="predicted"/>
<protein>
    <submittedName>
        <fullName evidence="1">Uncharacterized protein</fullName>
    </submittedName>
</protein>
<reference evidence="1 2" key="1">
    <citation type="journal article" date="2021" name="Hortic Res">
        <title>High-quality reference genome and annotation aids understanding of berry development for evergreen blueberry (Vaccinium darrowii).</title>
        <authorList>
            <person name="Yu J."/>
            <person name="Hulse-Kemp A.M."/>
            <person name="Babiker E."/>
            <person name="Staton M."/>
        </authorList>
    </citation>
    <scope>NUCLEOTIDE SEQUENCE [LARGE SCALE GENOMIC DNA]</scope>
    <source>
        <strain evidence="2">cv. NJ 8807/NJ 8810</strain>
        <tissue evidence="1">Young leaf</tissue>
    </source>
</reference>
<comment type="caution">
    <text evidence="1">The sequence shown here is derived from an EMBL/GenBank/DDBJ whole genome shotgun (WGS) entry which is preliminary data.</text>
</comment>